<accession>A0ABP9S497</accession>
<gene>
    <name evidence="4" type="ORF">GCM10023322_48050</name>
</gene>
<proteinExistence type="predicted"/>
<dbReference type="EMBL" id="BAABJQ010000015">
    <property type="protein sequence ID" value="GAA5191202.1"/>
    <property type="molecule type" value="Genomic_DNA"/>
</dbReference>
<dbReference type="PANTHER" id="PTHR30204">
    <property type="entry name" value="REDOX-CYCLING DRUG-SENSING TRANSCRIPTIONAL ACTIVATOR SOXR"/>
    <property type="match status" value="1"/>
</dbReference>
<evidence type="ECO:0000313" key="4">
    <source>
        <dbReference type="EMBL" id="GAA5191202.1"/>
    </source>
</evidence>
<keyword evidence="1" id="KW-0238">DNA-binding</keyword>
<comment type="caution">
    <text evidence="4">The sequence shown here is derived from an EMBL/GenBank/DDBJ whole genome shotgun (WGS) entry which is preliminary data.</text>
</comment>
<dbReference type="SUPFAM" id="SSF46955">
    <property type="entry name" value="Putative DNA-binding domain"/>
    <property type="match status" value="1"/>
</dbReference>
<evidence type="ECO:0000313" key="5">
    <source>
        <dbReference type="Proteomes" id="UP001501570"/>
    </source>
</evidence>
<feature type="domain" description="HTH merR-type" evidence="2">
    <location>
        <begin position="11"/>
        <end position="81"/>
    </location>
</feature>
<dbReference type="Gene3D" id="3.10.180.10">
    <property type="entry name" value="2,3-Dihydroxybiphenyl 1,2-Dioxygenase, domain 1"/>
    <property type="match status" value="1"/>
</dbReference>
<dbReference type="InterPro" id="IPR000551">
    <property type="entry name" value="MerR-type_HTH_dom"/>
</dbReference>
<protein>
    <recommendedName>
        <fullName evidence="6">MerR family transcriptional regulator</fullName>
    </recommendedName>
</protein>
<keyword evidence="5" id="KW-1185">Reference proteome</keyword>
<dbReference type="InterPro" id="IPR009061">
    <property type="entry name" value="DNA-bd_dom_put_sf"/>
</dbReference>
<dbReference type="Pfam" id="PF13411">
    <property type="entry name" value="MerR_1"/>
    <property type="match status" value="1"/>
</dbReference>
<name>A0ABP9S497_9ACTN</name>
<evidence type="ECO:0000259" key="3">
    <source>
        <dbReference type="PROSITE" id="PS51819"/>
    </source>
</evidence>
<evidence type="ECO:0000259" key="2">
    <source>
        <dbReference type="PROSITE" id="PS50937"/>
    </source>
</evidence>
<dbReference type="SUPFAM" id="SSF54593">
    <property type="entry name" value="Glyoxalase/Bleomycin resistance protein/Dihydroxybiphenyl dioxygenase"/>
    <property type="match status" value="1"/>
</dbReference>
<dbReference type="PANTHER" id="PTHR30204:SF97">
    <property type="entry name" value="MERR FAMILY REGULATORY PROTEIN"/>
    <property type="match status" value="1"/>
</dbReference>
<dbReference type="RefSeq" id="WP_345633060.1">
    <property type="nucleotide sequence ID" value="NZ_BAABJQ010000015.1"/>
</dbReference>
<dbReference type="PROSITE" id="PS50937">
    <property type="entry name" value="HTH_MERR_2"/>
    <property type="match status" value="1"/>
</dbReference>
<dbReference type="Proteomes" id="UP001501570">
    <property type="component" value="Unassembled WGS sequence"/>
</dbReference>
<organism evidence="4 5">
    <name type="scientific">Rugosimonospora acidiphila</name>
    <dbReference type="NCBI Taxonomy" id="556531"/>
    <lineage>
        <taxon>Bacteria</taxon>
        <taxon>Bacillati</taxon>
        <taxon>Actinomycetota</taxon>
        <taxon>Actinomycetes</taxon>
        <taxon>Micromonosporales</taxon>
        <taxon>Micromonosporaceae</taxon>
        <taxon>Rugosimonospora</taxon>
    </lineage>
</organism>
<dbReference type="InterPro" id="IPR029068">
    <property type="entry name" value="Glyas_Bleomycin-R_OHBP_Dase"/>
</dbReference>
<dbReference type="InterPro" id="IPR037523">
    <property type="entry name" value="VOC_core"/>
</dbReference>
<dbReference type="InterPro" id="IPR047057">
    <property type="entry name" value="MerR_fam"/>
</dbReference>
<dbReference type="Gene3D" id="1.10.1660.10">
    <property type="match status" value="1"/>
</dbReference>
<dbReference type="Pfam" id="PF00903">
    <property type="entry name" value="Glyoxalase"/>
    <property type="match status" value="1"/>
</dbReference>
<feature type="domain" description="VOC" evidence="3">
    <location>
        <begin position="131"/>
        <end position="245"/>
    </location>
</feature>
<evidence type="ECO:0008006" key="6">
    <source>
        <dbReference type="Google" id="ProtNLM"/>
    </source>
</evidence>
<dbReference type="InterPro" id="IPR004360">
    <property type="entry name" value="Glyas_Fos-R_dOase_dom"/>
</dbReference>
<reference evidence="5" key="1">
    <citation type="journal article" date="2019" name="Int. J. Syst. Evol. Microbiol.">
        <title>The Global Catalogue of Microorganisms (GCM) 10K type strain sequencing project: providing services to taxonomists for standard genome sequencing and annotation.</title>
        <authorList>
            <consortium name="The Broad Institute Genomics Platform"/>
            <consortium name="The Broad Institute Genome Sequencing Center for Infectious Disease"/>
            <person name="Wu L."/>
            <person name="Ma J."/>
        </authorList>
    </citation>
    <scope>NUCLEOTIDE SEQUENCE [LARGE SCALE GENOMIC DNA]</scope>
    <source>
        <strain evidence="5">JCM 18304</strain>
    </source>
</reference>
<evidence type="ECO:0000256" key="1">
    <source>
        <dbReference type="ARBA" id="ARBA00023125"/>
    </source>
</evidence>
<dbReference type="SMART" id="SM00422">
    <property type="entry name" value="HTH_MERR"/>
    <property type="match status" value="1"/>
</dbReference>
<dbReference type="PROSITE" id="PS51819">
    <property type="entry name" value="VOC"/>
    <property type="match status" value="1"/>
</dbReference>
<sequence length="287" mass="32647">MNDREDDQVGPWQIGQFAELVGLSIPQLRRYDRLRLLEPDGREARSGYRYYTSGQTGAARAIALLRSMDMPIADIRRILAGASDPERRRLFRDHRARLEARLDEVRRLLAAVDTLTQEDTMQVHERPDPTTWLHLMPRLPVTDLDRSITYYREALGFRLAWRTVDDGLAALASGEIELLLLVRWAGEARPPEQSGYVYVEDPDALCAEYRQAGADIVDPVASRAYGMRDFVVRDPDGHRFTLGRGEQRLRETADHYGLTSEAISIDPRWLRSRGTSGSDREGSSHSL</sequence>